<dbReference type="SUPFAM" id="SSF57716">
    <property type="entry name" value="Glucocorticoid receptor-like (DNA-binding domain)"/>
    <property type="match status" value="1"/>
</dbReference>
<evidence type="ECO:0000256" key="1">
    <source>
        <dbReference type="ARBA" id="ARBA00022723"/>
    </source>
</evidence>
<dbReference type="InterPro" id="IPR052224">
    <property type="entry name" value="THAP_domain_protein"/>
</dbReference>
<dbReference type="SMART" id="SM00980">
    <property type="entry name" value="THAP"/>
    <property type="match status" value="1"/>
</dbReference>
<organism evidence="9 10">
    <name type="scientific">Labeo rohita</name>
    <name type="common">Indian major carp</name>
    <name type="synonym">Cyprinus rohita</name>
    <dbReference type="NCBI Taxonomy" id="84645"/>
    <lineage>
        <taxon>Eukaryota</taxon>
        <taxon>Metazoa</taxon>
        <taxon>Chordata</taxon>
        <taxon>Craniata</taxon>
        <taxon>Vertebrata</taxon>
        <taxon>Euteleostomi</taxon>
        <taxon>Actinopterygii</taxon>
        <taxon>Neopterygii</taxon>
        <taxon>Teleostei</taxon>
        <taxon>Ostariophysi</taxon>
        <taxon>Cypriniformes</taxon>
        <taxon>Cyprinidae</taxon>
        <taxon>Labeoninae</taxon>
        <taxon>Labeonini</taxon>
        <taxon>Labeo</taxon>
    </lineage>
</organism>
<evidence type="ECO:0000313" key="9">
    <source>
        <dbReference type="EMBL" id="KAI2651506.1"/>
    </source>
</evidence>
<keyword evidence="4 5" id="KW-0238">DNA-binding</keyword>
<evidence type="ECO:0000256" key="5">
    <source>
        <dbReference type="PROSITE-ProRule" id="PRU00309"/>
    </source>
</evidence>
<keyword evidence="6" id="KW-0175">Coiled coil</keyword>
<feature type="coiled-coil region" evidence="6">
    <location>
        <begin position="122"/>
        <end position="156"/>
    </location>
</feature>
<dbReference type="PROSITE" id="PS50950">
    <property type="entry name" value="ZF_THAP"/>
    <property type="match status" value="1"/>
</dbReference>
<dbReference type="InterPro" id="IPR006612">
    <property type="entry name" value="THAP_Znf"/>
</dbReference>
<keyword evidence="2 5" id="KW-0863">Zinc-finger</keyword>
<evidence type="ECO:0000256" key="4">
    <source>
        <dbReference type="ARBA" id="ARBA00023125"/>
    </source>
</evidence>
<dbReference type="Pfam" id="PF05485">
    <property type="entry name" value="THAP"/>
    <property type="match status" value="1"/>
</dbReference>
<keyword evidence="10" id="KW-1185">Reference proteome</keyword>
<feature type="region of interest" description="Disordered" evidence="7">
    <location>
        <begin position="168"/>
        <end position="188"/>
    </location>
</feature>
<evidence type="ECO:0000256" key="6">
    <source>
        <dbReference type="SAM" id="Coils"/>
    </source>
</evidence>
<reference evidence="9 10" key="1">
    <citation type="submission" date="2022-01" db="EMBL/GenBank/DDBJ databases">
        <title>A high-quality chromosome-level genome assembly of rohu carp, Labeo rohita.</title>
        <authorList>
            <person name="Arick M.A. II"/>
            <person name="Hsu C.-Y."/>
            <person name="Magbanua Z."/>
            <person name="Pechanova O."/>
            <person name="Grover C."/>
            <person name="Miller E."/>
            <person name="Thrash A."/>
            <person name="Ezzel L."/>
            <person name="Alam S."/>
            <person name="Benzie J."/>
            <person name="Hamilton M."/>
            <person name="Karsi A."/>
            <person name="Lawrence M.L."/>
            <person name="Peterson D.G."/>
        </authorList>
    </citation>
    <scope>NUCLEOTIDE SEQUENCE [LARGE SCALE GENOMIC DNA]</scope>
    <source>
        <strain evidence="10">BAU-BD-2019</strain>
        <tissue evidence="9">Blood</tissue>
    </source>
</reference>
<protein>
    <submittedName>
        <fullName evidence="9">THAP domain-containing protein 2</fullName>
    </submittedName>
</protein>
<sequence length="188" mass="21067">MQSCDFCGYGTSDNIHGVSFYKFPLEEEHRRLWIVNMGKDAEWTPSESSSLCSAHFTPDCFESGSACLHSDAIPTVFNFTQTENQILKDTENLPPQQGAPTESTISSRSSCCDCYKGLQATERNYQLKLAAAQLQIKEYKKNLAEESRKATQWQKRAIVLQSAIRAMKQRGSIPGSRKTSTPKNSQLD</sequence>
<name>A0ABQ8LNP7_LABRO</name>
<dbReference type="SMART" id="SM00692">
    <property type="entry name" value="DM3"/>
    <property type="match status" value="1"/>
</dbReference>
<evidence type="ECO:0000259" key="8">
    <source>
        <dbReference type="PROSITE" id="PS50950"/>
    </source>
</evidence>
<evidence type="ECO:0000256" key="7">
    <source>
        <dbReference type="SAM" id="MobiDB-lite"/>
    </source>
</evidence>
<dbReference type="Proteomes" id="UP000830375">
    <property type="component" value="Unassembled WGS sequence"/>
</dbReference>
<evidence type="ECO:0000256" key="2">
    <source>
        <dbReference type="ARBA" id="ARBA00022771"/>
    </source>
</evidence>
<evidence type="ECO:0000256" key="3">
    <source>
        <dbReference type="ARBA" id="ARBA00022833"/>
    </source>
</evidence>
<gene>
    <name evidence="9" type="ORF">H4Q32_019615</name>
</gene>
<accession>A0ABQ8LNP7</accession>
<dbReference type="EMBL" id="JACTAM010000021">
    <property type="protein sequence ID" value="KAI2651506.1"/>
    <property type="molecule type" value="Genomic_DNA"/>
</dbReference>
<comment type="caution">
    <text evidence="9">The sequence shown here is derived from an EMBL/GenBank/DDBJ whole genome shotgun (WGS) entry which is preliminary data.</text>
</comment>
<keyword evidence="3" id="KW-0862">Zinc</keyword>
<feature type="domain" description="THAP-type" evidence="8">
    <location>
        <begin position="1"/>
        <end position="77"/>
    </location>
</feature>
<dbReference type="InterPro" id="IPR038441">
    <property type="entry name" value="THAP_Znf_sf"/>
</dbReference>
<dbReference type="PANTHER" id="PTHR46927">
    <property type="entry name" value="AGAP005574-PA"/>
    <property type="match status" value="1"/>
</dbReference>
<dbReference type="Gene3D" id="6.20.210.20">
    <property type="entry name" value="THAP domain"/>
    <property type="match status" value="1"/>
</dbReference>
<proteinExistence type="predicted"/>
<evidence type="ECO:0000313" key="10">
    <source>
        <dbReference type="Proteomes" id="UP000830375"/>
    </source>
</evidence>
<keyword evidence="1" id="KW-0479">Metal-binding</keyword>
<dbReference type="PANTHER" id="PTHR46927:SF3">
    <property type="entry name" value="THAP-TYPE DOMAIN-CONTAINING PROTEIN"/>
    <property type="match status" value="1"/>
</dbReference>
<feature type="compositionally biased region" description="Polar residues" evidence="7">
    <location>
        <begin position="177"/>
        <end position="188"/>
    </location>
</feature>